<evidence type="ECO:0000256" key="7">
    <source>
        <dbReference type="PROSITE-ProRule" id="PRU00322"/>
    </source>
</evidence>
<dbReference type="AlphaFoldDB" id="A0A6J8A807"/>
<feature type="domain" description="AIG1-type G" evidence="9">
    <location>
        <begin position="92"/>
        <end position="283"/>
    </location>
</feature>
<keyword evidence="5" id="KW-0862">Zinc</keyword>
<name>A0A6J8A807_MYTCO</name>
<dbReference type="InterPro" id="IPR006703">
    <property type="entry name" value="G_AIG1"/>
</dbReference>
<evidence type="ECO:0000259" key="9">
    <source>
        <dbReference type="PROSITE" id="PS51720"/>
    </source>
</evidence>
<evidence type="ECO:0000256" key="6">
    <source>
        <dbReference type="ARBA" id="ARBA00023134"/>
    </source>
</evidence>
<dbReference type="SMART" id="SM00547">
    <property type="entry name" value="ZnF_RBZ"/>
    <property type="match status" value="2"/>
</dbReference>
<feature type="domain" description="RanBP2-type" evidence="8">
    <location>
        <begin position="20"/>
        <end position="49"/>
    </location>
</feature>
<reference evidence="10 11" key="1">
    <citation type="submission" date="2020-06" db="EMBL/GenBank/DDBJ databases">
        <authorList>
            <person name="Li R."/>
            <person name="Bekaert M."/>
        </authorList>
    </citation>
    <scope>NUCLEOTIDE SEQUENCE [LARGE SCALE GENOMIC DNA]</scope>
    <source>
        <strain evidence="11">wild</strain>
    </source>
</reference>
<dbReference type="OrthoDB" id="431287at2759"/>
<evidence type="ECO:0000259" key="8">
    <source>
        <dbReference type="PROSITE" id="PS50199"/>
    </source>
</evidence>
<accession>A0A6J8A807</accession>
<keyword evidence="2" id="KW-0479">Metal-binding</keyword>
<evidence type="ECO:0000256" key="5">
    <source>
        <dbReference type="ARBA" id="ARBA00022833"/>
    </source>
</evidence>
<dbReference type="Pfam" id="PF04548">
    <property type="entry name" value="AIG1"/>
    <property type="match status" value="1"/>
</dbReference>
<dbReference type="FunFam" id="3.40.50.300:FF:000366">
    <property type="entry name" value="GTPase, IMAP family member 2"/>
    <property type="match status" value="1"/>
</dbReference>
<organism evidence="10 11">
    <name type="scientific">Mytilus coruscus</name>
    <name type="common">Sea mussel</name>
    <dbReference type="NCBI Taxonomy" id="42192"/>
    <lineage>
        <taxon>Eukaryota</taxon>
        <taxon>Metazoa</taxon>
        <taxon>Spiralia</taxon>
        <taxon>Lophotrochozoa</taxon>
        <taxon>Mollusca</taxon>
        <taxon>Bivalvia</taxon>
        <taxon>Autobranchia</taxon>
        <taxon>Pteriomorphia</taxon>
        <taxon>Mytilida</taxon>
        <taxon>Mytiloidea</taxon>
        <taxon>Mytilidae</taxon>
        <taxon>Mytilinae</taxon>
        <taxon>Mytilus</taxon>
    </lineage>
</organism>
<evidence type="ECO:0000256" key="1">
    <source>
        <dbReference type="ARBA" id="ARBA00008535"/>
    </source>
</evidence>
<proteinExistence type="inferred from homology"/>
<evidence type="ECO:0000256" key="4">
    <source>
        <dbReference type="ARBA" id="ARBA00022771"/>
    </source>
</evidence>
<feature type="domain" description="RanBP2-type" evidence="8">
    <location>
        <begin position="62"/>
        <end position="91"/>
    </location>
</feature>
<dbReference type="SUPFAM" id="SSF52540">
    <property type="entry name" value="P-loop containing nucleoside triphosphate hydrolases"/>
    <property type="match status" value="1"/>
</dbReference>
<dbReference type="InterPro" id="IPR036443">
    <property type="entry name" value="Znf_RanBP2_sf"/>
</dbReference>
<evidence type="ECO:0000256" key="2">
    <source>
        <dbReference type="ARBA" id="ARBA00022723"/>
    </source>
</evidence>
<keyword evidence="6" id="KW-0342">GTP-binding</keyword>
<dbReference type="SUPFAM" id="SSF90209">
    <property type="entry name" value="Ran binding protein zinc finger-like"/>
    <property type="match status" value="1"/>
</dbReference>
<keyword evidence="11" id="KW-1185">Reference proteome</keyword>
<dbReference type="InterPro" id="IPR045058">
    <property type="entry name" value="GIMA/IAN/Toc"/>
</dbReference>
<dbReference type="EMBL" id="CACVKT020000911">
    <property type="protein sequence ID" value="CAC5363822.1"/>
    <property type="molecule type" value="Genomic_DNA"/>
</dbReference>
<dbReference type="Gene3D" id="2.30.30.380">
    <property type="entry name" value="Zn-finger domain of Sec23/24"/>
    <property type="match status" value="1"/>
</dbReference>
<dbReference type="PANTHER" id="PTHR10903:SF184">
    <property type="entry name" value="GTP-BINDING PROTEIN A"/>
    <property type="match status" value="1"/>
</dbReference>
<dbReference type="Gene3D" id="4.10.1060.10">
    <property type="entry name" value="Zinc finger, RanBP2-type"/>
    <property type="match status" value="1"/>
</dbReference>
<keyword evidence="4 7" id="KW-0863">Zinc-finger</keyword>
<dbReference type="PROSITE" id="PS51720">
    <property type="entry name" value="G_AIG1"/>
    <property type="match status" value="1"/>
</dbReference>
<dbReference type="GO" id="GO:0008270">
    <property type="term" value="F:zinc ion binding"/>
    <property type="evidence" value="ECO:0007669"/>
    <property type="project" value="UniProtKB-KW"/>
</dbReference>
<evidence type="ECO:0000313" key="10">
    <source>
        <dbReference type="EMBL" id="CAC5363822.1"/>
    </source>
</evidence>
<dbReference type="Pfam" id="PF00641">
    <property type="entry name" value="Zn_ribbon_RanBP"/>
    <property type="match status" value="2"/>
</dbReference>
<dbReference type="InterPro" id="IPR001876">
    <property type="entry name" value="Znf_RanBP2"/>
</dbReference>
<dbReference type="PROSITE" id="PS50199">
    <property type="entry name" value="ZF_RANBP2_2"/>
    <property type="match status" value="2"/>
</dbReference>
<sequence length="283" mass="31723">MTISCAGKTTKLLIYYTILSCSEWECSDCTLVNNASNRRCEACSNTKPSSADTWSPYLQNTASREWSCPICTYKNKGKDQICGICNSLRETSATRPLNIPDYLNRGKSATGNTILGRSEFESKVCGASITNKCQLGMNNRFDRKIVVVDTPGLYDTGMTNEQVTKEIVKCIGMTAPGPHAILLTVNVGRFTKEEQDTVQHFVVHFGIGMNNYLMVVFTRADDLEVDNVDIREYVKNCPQSLQAILKLCDHRYNPFNNKLSGYSQEQQVKNLICRVDEVVRKHG</sequence>
<dbReference type="PANTHER" id="PTHR10903">
    <property type="entry name" value="GTPASE, IMAP FAMILY MEMBER-RELATED"/>
    <property type="match status" value="1"/>
</dbReference>
<dbReference type="InterPro" id="IPR027417">
    <property type="entry name" value="P-loop_NTPase"/>
</dbReference>
<dbReference type="GO" id="GO:0005525">
    <property type="term" value="F:GTP binding"/>
    <property type="evidence" value="ECO:0007669"/>
    <property type="project" value="UniProtKB-KW"/>
</dbReference>
<comment type="similarity">
    <text evidence="1">Belongs to the TRAFAC class TrmE-Era-EngA-EngB-Septin-like GTPase superfamily. AIG1/Toc34/Toc159-like paraseptin GTPase family. IAN subfamily.</text>
</comment>
<dbReference type="PROSITE" id="PS01358">
    <property type="entry name" value="ZF_RANBP2_1"/>
    <property type="match status" value="2"/>
</dbReference>
<evidence type="ECO:0000313" key="11">
    <source>
        <dbReference type="Proteomes" id="UP000507470"/>
    </source>
</evidence>
<evidence type="ECO:0000256" key="3">
    <source>
        <dbReference type="ARBA" id="ARBA00022741"/>
    </source>
</evidence>
<protein>
    <submittedName>
        <fullName evidence="10">GTPase IMAP family member 4</fullName>
    </submittedName>
</protein>
<keyword evidence="3" id="KW-0547">Nucleotide-binding</keyword>
<dbReference type="Gene3D" id="3.40.50.300">
    <property type="entry name" value="P-loop containing nucleotide triphosphate hydrolases"/>
    <property type="match status" value="1"/>
</dbReference>
<gene>
    <name evidence="10" type="ORF">MCOR_5109</name>
</gene>
<dbReference type="Proteomes" id="UP000507470">
    <property type="component" value="Unassembled WGS sequence"/>
</dbReference>